<feature type="compositionally biased region" description="Low complexity" evidence="4">
    <location>
        <begin position="172"/>
        <end position="183"/>
    </location>
</feature>
<feature type="compositionally biased region" description="Polar residues" evidence="4">
    <location>
        <begin position="148"/>
        <end position="157"/>
    </location>
</feature>
<organism evidence="6 7">
    <name type="scientific">Hohenbuehelia grisea</name>
    <dbReference type="NCBI Taxonomy" id="104357"/>
    <lineage>
        <taxon>Eukaryota</taxon>
        <taxon>Fungi</taxon>
        <taxon>Dikarya</taxon>
        <taxon>Basidiomycota</taxon>
        <taxon>Agaricomycotina</taxon>
        <taxon>Agaricomycetes</taxon>
        <taxon>Agaricomycetidae</taxon>
        <taxon>Agaricales</taxon>
        <taxon>Pleurotineae</taxon>
        <taxon>Pleurotaceae</taxon>
        <taxon>Hohenbuehelia</taxon>
    </lineage>
</organism>
<proteinExistence type="predicted"/>
<feature type="domain" description="Zn(2)-C6 fungal-type" evidence="5">
    <location>
        <begin position="30"/>
        <end position="61"/>
    </location>
</feature>
<reference evidence="7" key="1">
    <citation type="submission" date="2024-06" db="EMBL/GenBank/DDBJ databases">
        <title>Multi-omics analyses provide insights into the biosynthesis of the anticancer antibiotic pleurotin in Hohenbuehelia grisea.</title>
        <authorList>
            <person name="Weaver J.A."/>
            <person name="Alberti F."/>
        </authorList>
    </citation>
    <scope>NUCLEOTIDE SEQUENCE [LARGE SCALE GENOMIC DNA]</scope>
    <source>
        <strain evidence="7">T-177</strain>
    </source>
</reference>
<dbReference type="Gene3D" id="4.10.240.10">
    <property type="entry name" value="Zn(2)-C6 fungal-type DNA-binding domain"/>
    <property type="match status" value="1"/>
</dbReference>
<evidence type="ECO:0000256" key="2">
    <source>
        <dbReference type="ARBA" id="ARBA00022723"/>
    </source>
</evidence>
<feature type="compositionally biased region" description="Low complexity" evidence="4">
    <location>
        <begin position="1"/>
        <end position="12"/>
    </location>
</feature>
<evidence type="ECO:0000256" key="4">
    <source>
        <dbReference type="SAM" id="MobiDB-lite"/>
    </source>
</evidence>
<dbReference type="Pfam" id="PF04082">
    <property type="entry name" value="Fungal_trans"/>
    <property type="match status" value="1"/>
</dbReference>
<dbReference type="CDD" id="cd12148">
    <property type="entry name" value="fungal_TF_MHR"/>
    <property type="match status" value="1"/>
</dbReference>
<dbReference type="InterPro" id="IPR007219">
    <property type="entry name" value="XnlR_reg_dom"/>
</dbReference>
<gene>
    <name evidence="6" type="ORF">HGRIS_002390</name>
</gene>
<dbReference type="InterPro" id="IPR001138">
    <property type="entry name" value="Zn2Cys6_DnaBD"/>
</dbReference>
<comment type="subcellular location">
    <subcellularLocation>
        <location evidence="1">Nucleus</location>
    </subcellularLocation>
</comment>
<evidence type="ECO:0000256" key="3">
    <source>
        <dbReference type="ARBA" id="ARBA00023242"/>
    </source>
</evidence>
<evidence type="ECO:0000313" key="7">
    <source>
        <dbReference type="Proteomes" id="UP001556367"/>
    </source>
</evidence>
<feature type="region of interest" description="Disordered" evidence="4">
    <location>
        <begin position="1"/>
        <end position="23"/>
    </location>
</feature>
<feature type="compositionally biased region" description="Low complexity" evidence="4">
    <location>
        <begin position="110"/>
        <end position="132"/>
    </location>
</feature>
<protein>
    <recommendedName>
        <fullName evidence="5">Zn(2)-C6 fungal-type domain-containing protein</fullName>
    </recommendedName>
</protein>
<keyword evidence="2" id="KW-0479">Metal-binding</keyword>
<accession>A0ABR3JKC3</accession>
<keyword evidence="7" id="KW-1185">Reference proteome</keyword>
<dbReference type="EMBL" id="JASNQZ010000006">
    <property type="protein sequence ID" value="KAL0956234.1"/>
    <property type="molecule type" value="Genomic_DNA"/>
</dbReference>
<evidence type="ECO:0000259" key="5">
    <source>
        <dbReference type="PROSITE" id="PS50048"/>
    </source>
</evidence>
<sequence length="734" mass="81481">MASTVTAAASSSIQHEPPKERRTRKRLRLNCVECTRRRQKCDRNQPCGLCTSRGVQHLCRWDNGPNPRPQPRAPSTIAHVTVPASGPTNAELLARIDALEKTITSMQEKSSPPTSNTSPSISNESPPAAHASPPGPDQSFPSVAPPHNVSTPESSANMDIVFPSPNGPVGISVSESPPSGLSSMETGVDMDAAAENTSAGPEIYTIAAALSQVSLAHHGEYIGRGTVFNSLHMLHSPDGSPFYYAKSTDAIYRSRQLHSNLTLPAFHSTIENLVSSLPSASYIETLSQRFFADGNWMFGIPKEWFYSACTQMYDVLRESTNASQRINPHWLSLLYAILACAPHTDAEMTQARVIQPRILESETYFANAMCARRLAEDAYLSTPQFPPIESAADGTVIGCLATGILCAYLSQRALISEAWKLVGTSLRMAQAVGLHRNPQNNMWCVMSESEKLLRMRAWWNLAIWDSLLSYILSRPTMLRQTYHDVPLPPIQDSTTSPGSMYQYQLIRFIEVLGIALDKCFNVVDNPSGPDVFEVDQAFVRWESELPPGYRGELSDGAMDLISRQRYTLQTWYLACRIKLHRSYITHPGQSRDPRVISQHTWLNKSRALCIDLSIAIINYQVESLARCNEPMQDPLDPNLRSTKLHYCFEGIYSLFDAAVTLIMAMTLVEPHERPTEVEETVVKAIELLDDVAQSLKSKGSVGEVAQLTFDALKMLQRDSSWKRAESHMSIRVPV</sequence>
<comment type="caution">
    <text evidence="6">The sequence shown here is derived from an EMBL/GenBank/DDBJ whole genome shotgun (WGS) entry which is preliminary data.</text>
</comment>
<dbReference type="InterPro" id="IPR050613">
    <property type="entry name" value="Sec_Metabolite_Reg"/>
</dbReference>
<dbReference type="SMART" id="SM00066">
    <property type="entry name" value="GAL4"/>
    <property type="match status" value="1"/>
</dbReference>
<keyword evidence="3" id="KW-0539">Nucleus</keyword>
<evidence type="ECO:0000256" key="1">
    <source>
        <dbReference type="ARBA" id="ARBA00004123"/>
    </source>
</evidence>
<dbReference type="Proteomes" id="UP001556367">
    <property type="component" value="Unassembled WGS sequence"/>
</dbReference>
<dbReference type="SUPFAM" id="SSF57701">
    <property type="entry name" value="Zn2/Cys6 DNA-binding domain"/>
    <property type="match status" value="1"/>
</dbReference>
<dbReference type="PROSITE" id="PS50048">
    <property type="entry name" value="ZN2_CY6_FUNGAL_2"/>
    <property type="match status" value="1"/>
</dbReference>
<evidence type="ECO:0000313" key="6">
    <source>
        <dbReference type="EMBL" id="KAL0956234.1"/>
    </source>
</evidence>
<feature type="region of interest" description="Disordered" evidence="4">
    <location>
        <begin position="105"/>
        <end position="183"/>
    </location>
</feature>
<dbReference type="PANTHER" id="PTHR31001:SF87">
    <property type="entry name" value="COL-21"/>
    <property type="match status" value="1"/>
</dbReference>
<dbReference type="SMART" id="SM00906">
    <property type="entry name" value="Fungal_trans"/>
    <property type="match status" value="1"/>
</dbReference>
<dbReference type="PANTHER" id="PTHR31001">
    <property type="entry name" value="UNCHARACTERIZED TRANSCRIPTIONAL REGULATORY PROTEIN"/>
    <property type="match status" value="1"/>
</dbReference>
<dbReference type="InterPro" id="IPR036864">
    <property type="entry name" value="Zn2-C6_fun-type_DNA-bd_sf"/>
</dbReference>
<name>A0ABR3JKC3_9AGAR</name>